<gene>
    <name evidence="2" type="ORF">GCM10009710_13250</name>
</gene>
<evidence type="ECO:0008006" key="4">
    <source>
        <dbReference type="Google" id="ProtNLM"/>
    </source>
</evidence>
<evidence type="ECO:0000313" key="3">
    <source>
        <dbReference type="Proteomes" id="UP001501057"/>
    </source>
</evidence>
<sequence>MGSQLVTDQSGKPVQTVIAWIVAVVTAGYMLPWAIAATRGKANTGTIFWINLLLGWSVIGWVVALVMSLSSHQAIGFRR</sequence>
<reference evidence="2 3" key="1">
    <citation type="journal article" date="2019" name="Int. J. Syst. Evol. Microbiol.">
        <title>The Global Catalogue of Microorganisms (GCM) 10K type strain sequencing project: providing services to taxonomists for standard genome sequencing and annotation.</title>
        <authorList>
            <consortium name="The Broad Institute Genomics Platform"/>
            <consortium name="The Broad Institute Genome Sequencing Center for Infectious Disease"/>
            <person name="Wu L."/>
            <person name="Ma J."/>
        </authorList>
    </citation>
    <scope>NUCLEOTIDE SEQUENCE [LARGE SCALE GENOMIC DNA]</scope>
    <source>
        <strain evidence="2 3">JCM 13518</strain>
    </source>
</reference>
<dbReference type="EMBL" id="BAAAME010000002">
    <property type="protein sequence ID" value="GAA1733902.1"/>
    <property type="molecule type" value="Genomic_DNA"/>
</dbReference>
<name>A0ABN2JNP1_9ACTN</name>
<feature type="transmembrane region" description="Helical" evidence="1">
    <location>
        <begin position="17"/>
        <end position="35"/>
    </location>
</feature>
<keyword evidence="1" id="KW-0812">Transmembrane</keyword>
<organism evidence="2 3">
    <name type="scientific">Aeromicrobium alkaliterrae</name>
    <dbReference type="NCBI Taxonomy" id="302168"/>
    <lineage>
        <taxon>Bacteria</taxon>
        <taxon>Bacillati</taxon>
        <taxon>Actinomycetota</taxon>
        <taxon>Actinomycetes</taxon>
        <taxon>Propionibacteriales</taxon>
        <taxon>Nocardioidaceae</taxon>
        <taxon>Aeromicrobium</taxon>
    </lineage>
</organism>
<protein>
    <recommendedName>
        <fullName evidence="4">Superinfection immunity protein</fullName>
    </recommendedName>
</protein>
<keyword evidence="3" id="KW-1185">Reference proteome</keyword>
<evidence type="ECO:0000313" key="2">
    <source>
        <dbReference type="EMBL" id="GAA1733902.1"/>
    </source>
</evidence>
<comment type="caution">
    <text evidence="2">The sequence shown here is derived from an EMBL/GenBank/DDBJ whole genome shotgun (WGS) entry which is preliminary data.</text>
</comment>
<dbReference type="InterPro" id="IPR016410">
    <property type="entry name" value="Phage_imm"/>
</dbReference>
<feature type="transmembrane region" description="Helical" evidence="1">
    <location>
        <begin position="47"/>
        <end position="69"/>
    </location>
</feature>
<dbReference type="RefSeq" id="WP_344199024.1">
    <property type="nucleotide sequence ID" value="NZ_BAAAME010000002.1"/>
</dbReference>
<proteinExistence type="predicted"/>
<keyword evidence="1" id="KW-1133">Transmembrane helix</keyword>
<dbReference type="Proteomes" id="UP001501057">
    <property type="component" value="Unassembled WGS sequence"/>
</dbReference>
<dbReference type="Pfam" id="PF14373">
    <property type="entry name" value="Imm_superinfect"/>
    <property type="match status" value="1"/>
</dbReference>
<keyword evidence="1" id="KW-0472">Membrane</keyword>
<accession>A0ABN2JNP1</accession>
<evidence type="ECO:0000256" key="1">
    <source>
        <dbReference type="SAM" id="Phobius"/>
    </source>
</evidence>